<name>A0A085LU02_9BILA</name>
<protein>
    <submittedName>
        <fullName evidence="1">Uncharacterized protein</fullName>
    </submittedName>
</protein>
<organism evidence="1 2">
    <name type="scientific">Trichuris suis</name>
    <name type="common">pig whipworm</name>
    <dbReference type="NCBI Taxonomy" id="68888"/>
    <lineage>
        <taxon>Eukaryota</taxon>
        <taxon>Metazoa</taxon>
        <taxon>Ecdysozoa</taxon>
        <taxon>Nematoda</taxon>
        <taxon>Enoplea</taxon>
        <taxon>Dorylaimia</taxon>
        <taxon>Trichinellida</taxon>
        <taxon>Trichuridae</taxon>
        <taxon>Trichuris</taxon>
    </lineage>
</organism>
<reference evidence="1 2" key="1">
    <citation type="journal article" date="2014" name="Nat. Genet.">
        <title>Genome and transcriptome of the porcine whipworm Trichuris suis.</title>
        <authorList>
            <person name="Jex A.R."/>
            <person name="Nejsum P."/>
            <person name="Schwarz E.M."/>
            <person name="Hu L."/>
            <person name="Young N.D."/>
            <person name="Hall R.S."/>
            <person name="Korhonen P.K."/>
            <person name="Liao S."/>
            <person name="Thamsborg S."/>
            <person name="Xia J."/>
            <person name="Xu P."/>
            <person name="Wang S."/>
            <person name="Scheerlinck J.P."/>
            <person name="Hofmann A."/>
            <person name="Sternberg P.W."/>
            <person name="Wang J."/>
            <person name="Gasser R.B."/>
        </authorList>
    </citation>
    <scope>NUCLEOTIDE SEQUENCE [LARGE SCALE GENOMIC DNA]</scope>
    <source>
        <strain evidence="1">DCEP-RM93M</strain>
    </source>
</reference>
<dbReference type="Proteomes" id="UP000030764">
    <property type="component" value="Unassembled WGS sequence"/>
</dbReference>
<evidence type="ECO:0000313" key="1">
    <source>
        <dbReference type="EMBL" id="KFD48448.1"/>
    </source>
</evidence>
<keyword evidence="2" id="KW-1185">Reference proteome</keyword>
<proteinExistence type="predicted"/>
<dbReference type="AlphaFoldDB" id="A0A085LU02"/>
<gene>
    <name evidence="1" type="ORF">M513_10666</name>
</gene>
<sequence>MQNLTAANGPPFFVIDYPWQIHGPRNLRSAEPRGVDQFSLLRGGASGAVTDIQTSGHEAPFRGVRQGLYFPDAMVDIRLVIRCRGTDPIPNTRAVRPKYTPSDRSCEATSYVRRQPGSEQRCLQLQARDRYGFQRRQSCLGHYDSYCYVSVLIDVPEVHSCRKGFF</sequence>
<accession>A0A085LU02</accession>
<dbReference type="EMBL" id="KL363293">
    <property type="protein sequence ID" value="KFD48448.1"/>
    <property type="molecule type" value="Genomic_DNA"/>
</dbReference>
<evidence type="ECO:0000313" key="2">
    <source>
        <dbReference type="Proteomes" id="UP000030764"/>
    </source>
</evidence>